<dbReference type="EC" id="2.4.2.7" evidence="1"/>
<protein>
    <submittedName>
        <fullName evidence="1">Adenine phosphoribosyltransferase</fullName>
        <ecNumber evidence="1">2.4.2.7</ecNumber>
    </submittedName>
</protein>
<comment type="caution">
    <text evidence="1">The sequence shown here is derived from an EMBL/GenBank/DDBJ whole genome shotgun (WGS) entry which is preliminary data.</text>
</comment>
<dbReference type="EMBL" id="JABBHS010000124">
    <property type="protein sequence ID" value="MBU2722439.1"/>
    <property type="molecule type" value="Genomic_DNA"/>
</dbReference>
<accession>A0A8X8KBE2</accession>
<feature type="non-terminal residue" evidence="1">
    <location>
        <position position="1"/>
    </location>
</feature>
<dbReference type="AlphaFoldDB" id="A0A8X8KBE2"/>
<organism evidence="1 2">
    <name type="scientific">Acidithiobacillus ferridurans</name>
    <dbReference type="NCBI Taxonomy" id="1232575"/>
    <lineage>
        <taxon>Bacteria</taxon>
        <taxon>Pseudomonadati</taxon>
        <taxon>Pseudomonadota</taxon>
        <taxon>Acidithiobacillia</taxon>
        <taxon>Acidithiobacillales</taxon>
        <taxon>Acidithiobacillaceae</taxon>
        <taxon>Acidithiobacillus</taxon>
    </lineage>
</organism>
<dbReference type="Proteomes" id="UP000887300">
    <property type="component" value="Unassembled WGS sequence"/>
</dbReference>
<sequence>AAICTEGDIAQWAEVIALAHLPLFPLSA</sequence>
<keyword evidence="1" id="KW-0808">Transferase</keyword>
<evidence type="ECO:0000313" key="1">
    <source>
        <dbReference type="EMBL" id="MBU2722439.1"/>
    </source>
</evidence>
<gene>
    <name evidence="1" type="ORF">HF568_04230</name>
</gene>
<name>A0A8X8KBE2_ACIFI</name>
<evidence type="ECO:0000313" key="2">
    <source>
        <dbReference type="Proteomes" id="UP000887300"/>
    </source>
</evidence>
<proteinExistence type="predicted"/>
<dbReference type="GO" id="GO:0003999">
    <property type="term" value="F:adenine phosphoribosyltransferase activity"/>
    <property type="evidence" value="ECO:0007669"/>
    <property type="project" value="UniProtKB-EC"/>
</dbReference>
<reference evidence="1" key="1">
    <citation type="journal article" date="2021" name="ISME J.">
        <title>Genomic evolution of the class Acidithiobacillia: deep-branching Proteobacteria living in extreme acidic conditions.</title>
        <authorList>
            <person name="Moya-Beltran A."/>
            <person name="Beard S."/>
            <person name="Rojas-Villalobos C."/>
            <person name="Issotta F."/>
            <person name="Gallardo Y."/>
            <person name="Ulloa R."/>
            <person name="Giaveno A."/>
            <person name="Degli Esposti M."/>
            <person name="Johnson D.B."/>
            <person name="Quatrini R."/>
        </authorList>
    </citation>
    <scope>NUCLEOTIDE SEQUENCE</scope>
    <source>
        <strain evidence="1">DSM 583</strain>
    </source>
</reference>
<keyword evidence="1" id="KW-0328">Glycosyltransferase</keyword>